<evidence type="ECO:0000313" key="3">
    <source>
        <dbReference type="Proteomes" id="UP000001646"/>
    </source>
</evidence>
<evidence type="ECO:0000313" key="2">
    <source>
        <dbReference type="Ensembl" id="ENSACAP00000037388.1"/>
    </source>
</evidence>
<dbReference type="AlphaFoldDB" id="A0A803TQ98"/>
<dbReference type="Bgee" id="ENSACAG00000034152">
    <property type="expression patterns" value="Expressed in testis and 5 other cell types or tissues"/>
</dbReference>
<protein>
    <submittedName>
        <fullName evidence="2">Uncharacterized protein</fullName>
    </submittedName>
</protein>
<reference evidence="2" key="2">
    <citation type="submission" date="2025-08" db="UniProtKB">
        <authorList>
            <consortium name="Ensembl"/>
        </authorList>
    </citation>
    <scope>IDENTIFICATION</scope>
</reference>
<organism evidence="2 3">
    <name type="scientific">Anolis carolinensis</name>
    <name type="common">Green anole</name>
    <name type="synonym">American chameleon</name>
    <dbReference type="NCBI Taxonomy" id="28377"/>
    <lineage>
        <taxon>Eukaryota</taxon>
        <taxon>Metazoa</taxon>
        <taxon>Chordata</taxon>
        <taxon>Craniata</taxon>
        <taxon>Vertebrata</taxon>
        <taxon>Euteleostomi</taxon>
        <taxon>Lepidosauria</taxon>
        <taxon>Squamata</taxon>
        <taxon>Bifurcata</taxon>
        <taxon>Unidentata</taxon>
        <taxon>Episquamata</taxon>
        <taxon>Toxicofera</taxon>
        <taxon>Iguania</taxon>
        <taxon>Dactyloidae</taxon>
        <taxon>Anolis</taxon>
    </lineage>
</organism>
<dbReference type="Ensembl" id="ENSACAT00000035437.2">
    <property type="protein sequence ID" value="ENSACAP00000037388.1"/>
    <property type="gene ID" value="ENSACAG00000034152.2"/>
</dbReference>
<dbReference type="Proteomes" id="UP000001646">
    <property type="component" value="Chromosome 2"/>
</dbReference>
<evidence type="ECO:0000256" key="1">
    <source>
        <dbReference type="SAM" id="SignalP"/>
    </source>
</evidence>
<keyword evidence="3" id="KW-1185">Reference proteome</keyword>
<proteinExistence type="predicted"/>
<name>A0A803TQ98_ANOCA</name>
<feature type="chain" id="PRO_5032958312" evidence="1">
    <location>
        <begin position="38"/>
        <end position="137"/>
    </location>
</feature>
<reference evidence="2 3" key="1">
    <citation type="submission" date="2009-12" db="EMBL/GenBank/DDBJ databases">
        <title>The Genome Sequence of Anolis carolinensis (Green Anole Lizard).</title>
        <authorList>
            <consortium name="The Genome Sequencing Platform"/>
            <person name="Di Palma F."/>
            <person name="Alfoldi J."/>
            <person name="Heiman D."/>
            <person name="Young S."/>
            <person name="Grabherr M."/>
            <person name="Johnson J."/>
            <person name="Lander E.S."/>
            <person name="Lindblad-Toh K."/>
        </authorList>
    </citation>
    <scope>NUCLEOTIDE SEQUENCE [LARGE SCALE GENOMIC DNA]</scope>
    <source>
        <strain evidence="2 3">JBL SC #1</strain>
    </source>
</reference>
<dbReference type="InParanoid" id="A0A803TQ98"/>
<accession>A0A803TQ98</accession>
<dbReference type="GeneTree" id="ENSGT00940000156238"/>
<keyword evidence="1" id="KW-0732">Signal</keyword>
<feature type="signal peptide" evidence="1">
    <location>
        <begin position="1"/>
        <end position="37"/>
    </location>
</feature>
<reference evidence="2" key="3">
    <citation type="submission" date="2025-09" db="UniProtKB">
        <authorList>
            <consortium name="Ensembl"/>
        </authorList>
    </citation>
    <scope>IDENTIFICATION</scope>
</reference>
<sequence>MAMWARQTCGGGASRLVGALWSQLLLCLVLSAPAAQGYSFPQNYTMQYWARRLEQEIDGVMRIFGGVQALKRIYDEKRNLFEVRENVPDKIVEKVAGDIESLLAKKVRALKVRSLCGTLTYVVCLMEQRISKNGTGM</sequence>